<dbReference type="Proteomes" id="UP001162992">
    <property type="component" value="Chromosome 1"/>
</dbReference>
<name>A0ACC2ESB9_DIPCM</name>
<dbReference type="EMBL" id="CM055092">
    <property type="protein sequence ID" value="KAJ7569385.1"/>
    <property type="molecule type" value="Genomic_DNA"/>
</dbReference>
<gene>
    <name evidence="1" type="ORF">O6H91_01G075800</name>
</gene>
<protein>
    <submittedName>
        <fullName evidence="1">Uncharacterized protein</fullName>
    </submittedName>
</protein>
<organism evidence="1 2">
    <name type="scientific">Diphasiastrum complanatum</name>
    <name type="common">Issler's clubmoss</name>
    <name type="synonym">Lycopodium complanatum</name>
    <dbReference type="NCBI Taxonomy" id="34168"/>
    <lineage>
        <taxon>Eukaryota</taxon>
        <taxon>Viridiplantae</taxon>
        <taxon>Streptophyta</taxon>
        <taxon>Embryophyta</taxon>
        <taxon>Tracheophyta</taxon>
        <taxon>Lycopodiopsida</taxon>
        <taxon>Lycopodiales</taxon>
        <taxon>Lycopodiaceae</taxon>
        <taxon>Lycopodioideae</taxon>
        <taxon>Diphasiastrum</taxon>
    </lineage>
</organism>
<evidence type="ECO:0000313" key="2">
    <source>
        <dbReference type="Proteomes" id="UP001162992"/>
    </source>
</evidence>
<reference evidence="2" key="1">
    <citation type="journal article" date="2024" name="Proc. Natl. Acad. Sci. U.S.A.">
        <title>Extraordinary preservation of gene collinearity over three hundred million years revealed in homosporous lycophytes.</title>
        <authorList>
            <person name="Li C."/>
            <person name="Wickell D."/>
            <person name="Kuo L.Y."/>
            <person name="Chen X."/>
            <person name="Nie B."/>
            <person name="Liao X."/>
            <person name="Peng D."/>
            <person name="Ji J."/>
            <person name="Jenkins J."/>
            <person name="Williams M."/>
            <person name="Shu S."/>
            <person name="Plott C."/>
            <person name="Barry K."/>
            <person name="Rajasekar S."/>
            <person name="Grimwood J."/>
            <person name="Han X."/>
            <person name="Sun S."/>
            <person name="Hou Z."/>
            <person name="He W."/>
            <person name="Dai G."/>
            <person name="Sun C."/>
            <person name="Schmutz J."/>
            <person name="Leebens-Mack J.H."/>
            <person name="Li F.W."/>
            <person name="Wang L."/>
        </authorList>
    </citation>
    <scope>NUCLEOTIDE SEQUENCE [LARGE SCALE GENOMIC DNA]</scope>
    <source>
        <strain evidence="2">cv. PW_Plant_1</strain>
    </source>
</reference>
<accession>A0ACC2ESB9</accession>
<keyword evidence="2" id="KW-1185">Reference proteome</keyword>
<proteinExistence type="predicted"/>
<sequence length="872" mass="95703">MSQDVTPFDDGGPKLPPPLFFRALLQMSIPKPLQIFRCQVLLAYTPHISKIQSWRHYNRAGYWKKSVTRVAAAASWRTMAELKAHAAANDAGVVSSAQEEEFSRQAELLQSFYGIPSIDKAWATPSNSGKGMDLLISMSQINLPANGKRKFMSSLHISQVDKDNKCYHWSPFPFELNGASLIVPSPSGTKLLIVRNSDTGAKEKSSSVKFEIWGQAQLLKEIWIPSSVHGPLYTDGWFESVSWSKDEDLIAYIAEESAVSLPTFGRQPSDDPKSKSASDNELGTWKGQGEWVEDWGESYSGKRKPKILVANISSGVVQGVEGIPTDLSPGQVIWAPPAEGEKLQMLIFVGWTSYASNFTTPRRLGMIYCYNRPCAIYAVEAPQFERKWPKSKSLPLAIKLTDGVSSALLPRFSPDGKILAFLSAKAAVDSGLHNATNSLYCLSWSPQADLASKLQAKEVVPVCLSSRGGFPGIYCGHLISNPWLSDNCTLVFSSIWRSTQVILATNIESGKVFRITPPDSAASWSLLSVQKDLIFAVVSSPVSPPTLMIGHPPNDGSADDFEKLWSWFDVSVPFTKHPDKVDSTLVSRKFEILQVPILCSANRESPSKGSDEPFEAIFVFSPIGNGTHTNEGREKIKQSPLLLVLHGGPHSVSLTNFSRTNAFLLASGFNLLHVNYRGSIGFGEQALQSLAGNVGRQDVEDILTALDLVIGKGYADPNRVAVFGGSHGGFLTSHLIGQAPDRFITGVLRNPVCNLSSMVGVTDIPDWCFVEAYGKDALSTYSEIPSEKDLSVFYQASPIAHAHKVKVPTLFLLGAQDRRVPISNGFQYVQALRARGLEVKVVVFPDDCHPIDRPQSEFETFVNIGTWLKRFF</sequence>
<evidence type="ECO:0000313" key="1">
    <source>
        <dbReference type="EMBL" id="KAJ7569385.1"/>
    </source>
</evidence>
<comment type="caution">
    <text evidence="1">The sequence shown here is derived from an EMBL/GenBank/DDBJ whole genome shotgun (WGS) entry which is preliminary data.</text>
</comment>